<dbReference type="AlphaFoldDB" id="A0A8F5GSJ1"/>
<organism evidence="2 3">
    <name type="scientific">Saccharolobus shibatae (strain ATCC 51178 / DSM 5389 / JCM 8931 / NBRC 15437 / B12)</name>
    <name type="common">Sulfolobus shibatae</name>
    <dbReference type="NCBI Taxonomy" id="523848"/>
    <lineage>
        <taxon>Archaea</taxon>
        <taxon>Thermoproteota</taxon>
        <taxon>Thermoprotei</taxon>
        <taxon>Sulfolobales</taxon>
        <taxon>Sulfolobaceae</taxon>
        <taxon>Saccharolobus</taxon>
    </lineage>
</organism>
<dbReference type="PROSITE" id="PS50910">
    <property type="entry name" value="HEPN"/>
    <property type="match status" value="1"/>
</dbReference>
<dbReference type="KEGG" id="sshi:J5U23_00797"/>
<dbReference type="RefSeq" id="WP_218267053.1">
    <property type="nucleotide sequence ID" value="NZ_CP077717.1"/>
</dbReference>
<proteinExistence type="predicted"/>
<dbReference type="SMART" id="SM00748">
    <property type="entry name" value="HEPN"/>
    <property type="match status" value="1"/>
</dbReference>
<evidence type="ECO:0000259" key="1">
    <source>
        <dbReference type="PROSITE" id="PS50910"/>
    </source>
</evidence>
<sequence>MSFLRKNSLSFLKEAERDLNEGEYNLAMFHLEQALQLALKFVLYERTGTYERTHNLIKLLEDVIRITNNDRLRELLDKETSTLDLIRQAYIGARYLPYDYSKNSVIATLRLVRVILNELGLL</sequence>
<feature type="domain" description="HEPN" evidence="1">
    <location>
        <begin position="5"/>
        <end position="115"/>
    </location>
</feature>
<gene>
    <name evidence="2" type="ORF">J5U23_00797</name>
</gene>
<reference evidence="2" key="1">
    <citation type="journal article" date="2021" name="Environ. Microbiol.">
        <title>New insights into the diversity and evolution of the archaeal mobilome from three complete genomes of Saccharolobus shibatae.</title>
        <authorList>
            <person name="Medvedeva S."/>
            <person name="Brandt D."/>
            <person name="Cvirkaite-Krupovic V."/>
            <person name="Liu Y."/>
            <person name="Severinov K."/>
            <person name="Ishino S."/>
            <person name="Ishino Y."/>
            <person name="Prangishvili D."/>
            <person name="Kalinowski J."/>
            <person name="Krupovic M."/>
        </authorList>
    </citation>
    <scope>NUCLEOTIDE SEQUENCE</scope>
    <source>
        <strain evidence="2">B12</strain>
    </source>
</reference>
<dbReference type="OrthoDB" id="101044at2157"/>
<dbReference type="Pfam" id="PF05168">
    <property type="entry name" value="HEPN"/>
    <property type="match status" value="1"/>
</dbReference>
<dbReference type="Proteomes" id="UP000694018">
    <property type="component" value="Chromosome"/>
</dbReference>
<accession>A0A8F5GSJ1</accession>
<dbReference type="GeneID" id="65562395"/>
<evidence type="ECO:0000313" key="2">
    <source>
        <dbReference type="EMBL" id="QXJ27929.1"/>
    </source>
</evidence>
<dbReference type="InterPro" id="IPR007842">
    <property type="entry name" value="HEPN_dom"/>
</dbReference>
<name>A0A8F5GSJ1_SACSH</name>
<protein>
    <recommendedName>
        <fullName evidence="1">HEPN domain-containing protein</fullName>
    </recommendedName>
</protein>
<evidence type="ECO:0000313" key="3">
    <source>
        <dbReference type="Proteomes" id="UP000694018"/>
    </source>
</evidence>
<dbReference type="EMBL" id="CP077717">
    <property type="protein sequence ID" value="QXJ27929.1"/>
    <property type="molecule type" value="Genomic_DNA"/>
</dbReference>